<dbReference type="Proteomes" id="UP000828390">
    <property type="component" value="Unassembled WGS sequence"/>
</dbReference>
<feature type="compositionally biased region" description="Pro residues" evidence="12">
    <location>
        <begin position="14"/>
        <end position="29"/>
    </location>
</feature>
<evidence type="ECO:0000256" key="3">
    <source>
        <dbReference type="ARBA" id="ARBA00008090"/>
    </source>
</evidence>
<dbReference type="GO" id="GO:0005765">
    <property type="term" value="C:lysosomal membrane"/>
    <property type="evidence" value="ECO:0007669"/>
    <property type="project" value="UniProtKB-SubCell"/>
</dbReference>
<accession>A0A9D4RHJ8</accession>
<evidence type="ECO:0000256" key="5">
    <source>
        <dbReference type="ARBA" id="ARBA00022692"/>
    </source>
</evidence>
<keyword evidence="4" id="KW-0963">Cytoplasm</keyword>
<reference evidence="14" key="1">
    <citation type="journal article" date="2019" name="bioRxiv">
        <title>The Genome of the Zebra Mussel, Dreissena polymorpha: A Resource for Invasive Species Research.</title>
        <authorList>
            <person name="McCartney M.A."/>
            <person name="Auch B."/>
            <person name="Kono T."/>
            <person name="Mallez S."/>
            <person name="Zhang Y."/>
            <person name="Obille A."/>
            <person name="Becker A."/>
            <person name="Abrahante J.E."/>
            <person name="Garbe J."/>
            <person name="Badalamenti J.P."/>
            <person name="Herman A."/>
            <person name="Mangelson H."/>
            <person name="Liachko I."/>
            <person name="Sullivan S."/>
            <person name="Sone E.D."/>
            <person name="Koren S."/>
            <person name="Silverstein K.A.T."/>
            <person name="Beckman K.B."/>
            <person name="Gohl D.M."/>
        </authorList>
    </citation>
    <scope>NUCLEOTIDE SEQUENCE</scope>
    <source>
        <strain evidence="14">Duluth1</strain>
        <tissue evidence="14">Whole animal</tissue>
    </source>
</reference>
<evidence type="ECO:0000256" key="8">
    <source>
        <dbReference type="ARBA" id="ARBA00023228"/>
    </source>
</evidence>
<evidence type="ECO:0000313" key="14">
    <source>
        <dbReference type="EMBL" id="KAH3866777.1"/>
    </source>
</evidence>
<dbReference type="Pfam" id="PF10164">
    <property type="entry name" value="BRI3"/>
    <property type="match status" value="1"/>
</dbReference>
<dbReference type="AlphaFoldDB" id="A0A9D4RHJ8"/>
<keyword evidence="7 13" id="KW-0472">Membrane</keyword>
<comment type="similarity">
    <text evidence="3">Belongs to the BRI3 family.</text>
</comment>
<evidence type="ECO:0000256" key="12">
    <source>
        <dbReference type="SAM" id="MobiDB-lite"/>
    </source>
</evidence>
<keyword evidence="15" id="KW-1185">Reference proteome</keyword>
<evidence type="ECO:0000256" key="9">
    <source>
        <dbReference type="ARBA" id="ARBA00035284"/>
    </source>
</evidence>
<evidence type="ECO:0000256" key="1">
    <source>
        <dbReference type="ARBA" id="ARBA00004155"/>
    </source>
</evidence>
<keyword evidence="5 13" id="KW-0812">Transmembrane</keyword>
<evidence type="ECO:0000256" key="11">
    <source>
        <dbReference type="ARBA" id="ARBA00046593"/>
    </source>
</evidence>
<evidence type="ECO:0000256" key="4">
    <source>
        <dbReference type="ARBA" id="ARBA00022490"/>
    </source>
</evidence>
<feature type="region of interest" description="Disordered" evidence="12">
    <location>
        <begin position="1"/>
        <end position="30"/>
    </location>
</feature>
<dbReference type="PANTHER" id="PTHR13551:SF1">
    <property type="entry name" value="MEMBRANE PROTEIN BRI3"/>
    <property type="match status" value="1"/>
</dbReference>
<proteinExistence type="inferred from homology"/>
<comment type="subcellular location">
    <subcellularLocation>
        <location evidence="2">Cytoplasm</location>
        <location evidence="2">Perinuclear region</location>
    </subcellularLocation>
    <subcellularLocation>
        <location evidence="1">Lysosome membrane</location>
        <topology evidence="1">Multi-pass membrane protein</topology>
    </subcellularLocation>
</comment>
<evidence type="ECO:0000256" key="13">
    <source>
        <dbReference type="SAM" id="Phobius"/>
    </source>
</evidence>
<evidence type="ECO:0000313" key="15">
    <source>
        <dbReference type="Proteomes" id="UP000828390"/>
    </source>
</evidence>
<evidence type="ECO:0000256" key="6">
    <source>
        <dbReference type="ARBA" id="ARBA00022989"/>
    </source>
</evidence>
<protein>
    <recommendedName>
        <fullName evidence="9">Membrane protein BRI3</fullName>
    </recommendedName>
    <alternativeName>
        <fullName evidence="10">Brain protein I3</fullName>
    </alternativeName>
</protein>
<dbReference type="InterPro" id="IPR019317">
    <property type="entry name" value="BRI3"/>
</dbReference>
<feature type="transmembrane region" description="Helical" evidence="13">
    <location>
        <begin position="54"/>
        <end position="74"/>
    </location>
</feature>
<dbReference type="GO" id="GO:0048471">
    <property type="term" value="C:perinuclear region of cytoplasm"/>
    <property type="evidence" value="ECO:0007669"/>
    <property type="project" value="UniProtKB-SubCell"/>
</dbReference>
<reference evidence="14" key="2">
    <citation type="submission" date="2020-11" db="EMBL/GenBank/DDBJ databases">
        <authorList>
            <person name="McCartney M.A."/>
            <person name="Auch B."/>
            <person name="Kono T."/>
            <person name="Mallez S."/>
            <person name="Becker A."/>
            <person name="Gohl D.M."/>
            <person name="Silverstein K.A.T."/>
            <person name="Koren S."/>
            <person name="Bechman K.B."/>
            <person name="Herman A."/>
            <person name="Abrahante J.E."/>
            <person name="Garbe J."/>
        </authorList>
    </citation>
    <scope>NUCLEOTIDE SEQUENCE</scope>
    <source>
        <strain evidence="14">Duluth1</strain>
        <tissue evidence="14">Whole animal</tissue>
    </source>
</reference>
<sequence length="88" mass="9417">MKMADNRGYGTMPPGAPGPHQPSPGPYPPIGQYMPVTPNCMACRVGFMQEGYSIVGIILAIVFFPIGILCCLMMKEKKCSNCGSTVSM</sequence>
<gene>
    <name evidence="14" type="ORF">DPMN_029876</name>
</gene>
<dbReference type="PANTHER" id="PTHR13551">
    <property type="entry name" value="BRAIN PROTEIN I3"/>
    <property type="match status" value="1"/>
</dbReference>
<keyword evidence="8" id="KW-0458">Lysosome</keyword>
<comment type="caution">
    <text evidence="14">The sequence shown here is derived from an EMBL/GenBank/DDBJ whole genome shotgun (WGS) entry which is preliminary data.</text>
</comment>
<evidence type="ECO:0000256" key="10">
    <source>
        <dbReference type="ARBA" id="ARBA00035449"/>
    </source>
</evidence>
<name>A0A9D4RHJ8_DREPO</name>
<evidence type="ECO:0000256" key="7">
    <source>
        <dbReference type="ARBA" id="ARBA00023136"/>
    </source>
</evidence>
<evidence type="ECO:0000256" key="2">
    <source>
        <dbReference type="ARBA" id="ARBA00004556"/>
    </source>
</evidence>
<comment type="subunit">
    <text evidence="11">Interacts with BRI3BP. Interacts with MGAT1 and IFITM3.</text>
</comment>
<organism evidence="14 15">
    <name type="scientific">Dreissena polymorpha</name>
    <name type="common">Zebra mussel</name>
    <name type="synonym">Mytilus polymorpha</name>
    <dbReference type="NCBI Taxonomy" id="45954"/>
    <lineage>
        <taxon>Eukaryota</taxon>
        <taxon>Metazoa</taxon>
        <taxon>Spiralia</taxon>
        <taxon>Lophotrochozoa</taxon>
        <taxon>Mollusca</taxon>
        <taxon>Bivalvia</taxon>
        <taxon>Autobranchia</taxon>
        <taxon>Heteroconchia</taxon>
        <taxon>Euheterodonta</taxon>
        <taxon>Imparidentia</taxon>
        <taxon>Neoheterodontei</taxon>
        <taxon>Myida</taxon>
        <taxon>Dreissenoidea</taxon>
        <taxon>Dreissenidae</taxon>
        <taxon>Dreissena</taxon>
    </lineage>
</organism>
<dbReference type="EMBL" id="JAIWYP010000002">
    <property type="protein sequence ID" value="KAH3866777.1"/>
    <property type="molecule type" value="Genomic_DNA"/>
</dbReference>
<keyword evidence="6 13" id="KW-1133">Transmembrane helix</keyword>